<protein>
    <submittedName>
        <fullName evidence="1">SDR family oxidoreductase</fullName>
    </submittedName>
</protein>
<organism evidence="1 2">
    <name type="scientific">Aquipuribacter hungaricus</name>
    <dbReference type="NCBI Taxonomy" id="545624"/>
    <lineage>
        <taxon>Bacteria</taxon>
        <taxon>Bacillati</taxon>
        <taxon>Actinomycetota</taxon>
        <taxon>Actinomycetes</taxon>
        <taxon>Micrococcales</taxon>
        <taxon>Intrasporangiaceae</taxon>
        <taxon>Aquipuribacter</taxon>
    </lineage>
</organism>
<accession>A0ABV7WFT9</accession>
<dbReference type="InterPro" id="IPR036291">
    <property type="entry name" value="NAD(P)-bd_dom_sf"/>
</dbReference>
<dbReference type="Proteomes" id="UP001595685">
    <property type="component" value="Unassembled WGS sequence"/>
</dbReference>
<evidence type="ECO:0000313" key="1">
    <source>
        <dbReference type="EMBL" id="MFC3688713.1"/>
    </source>
</evidence>
<comment type="caution">
    <text evidence="1">The sequence shown here is derived from an EMBL/GenBank/DDBJ whole genome shotgun (WGS) entry which is preliminary data.</text>
</comment>
<keyword evidence="2" id="KW-1185">Reference proteome</keyword>
<name>A0ABV7WFT9_9MICO</name>
<dbReference type="SUPFAM" id="SSF51735">
    <property type="entry name" value="NAD(P)-binding Rossmann-fold domains"/>
    <property type="match status" value="1"/>
</dbReference>
<dbReference type="EMBL" id="JBHRWW010000006">
    <property type="protein sequence ID" value="MFC3688713.1"/>
    <property type="molecule type" value="Genomic_DNA"/>
</dbReference>
<gene>
    <name evidence="1" type="ORF">ACFOLH_10200</name>
</gene>
<dbReference type="Gene3D" id="3.40.50.720">
    <property type="entry name" value="NAD(P)-binding Rossmann-like Domain"/>
    <property type="match status" value="1"/>
</dbReference>
<evidence type="ECO:0000313" key="2">
    <source>
        <dbReference type="Proteomes" id="UP001595685"/>
    </source>
</evidence>
<sequence length="153" mass="16440">MDRIPLPYYRAKHAAEQLVESGPVPRTTLRASQFHQLVVGMLAAQRFSPVLLAPDIRLQPVDTRQVADRLAALAVSAPAGRVADLAGPEVRELPDLARAWRASTGSRGPVVPVRLPGRTFAAYRAGHQLAPDLRSGGRTFEEFLAATAVRSGG</sequence>
<proteinExistence type="predicted"/>
<dbReference type="RefSeq" id="WP_340290785.1">
    <property type="nucleotide sequence ID" value="NZ_JBBEOI010000023.1"/>
</dbReference>
<reference evidence="2" key="1">
    <citation type="journal article" date="2019" name="Int. J. Syst. Evol. Microbiol.">
        <title>The Global Catalogue of Microorganisms (GCM) 10K type strain sequencing project: providing services to taxonomists for standard genome sequencing and annotation.</title>
        <authorList>
            <consortium name="The Broad Institute Genomics Platform"/>
            <consortium name="The Broad Institute Genome Sequencing Center for Infectious Disease"/>
            <person name="Wu L."/>
            <person name="Ma J."/>
        </authorList>
    </citation>
    <scope>NUCLEOTIDE SEQUENCE [LARGE SCALE GENOMIC DNA]</scope>
    <source>
        <strain evidence="2">NCAIM B.02333</strain>
    </source>
</reference>